<sequence>MKKISDLKFRSKLLLSIGIITTFSTITIGSLIGYANNSDEVNGIKYPNNDLSNNFASIFKNNEIQAEVYILDPLKKEKVAFVNEDATQFWFAKDKETKYNFDDFFKKYFEIYNDEFVLEVKYSSFSFFNEYVLAVRPKEFIKFTKWFMKEVAWGPDLVTLDSFSIVKGVKVNGNAITLGSHTTLRKEENKIEFYPDAFFGSLPIYSQLSGDNNWNERLTTDVFSEAQTKEKIDDLISSIPLISTIANSSNYKFSFLGIAIPKKLKNQELYLVKNKNNNDYLFLDFDKKPTVDEFNKYLKNKNQNEKQYDFNDIKKYIISSTEAKSEELEYDEKDNTKKINASFLALTLEEIDEIKNIKINNNKIRISLDENYLSSTSLVNYEVLKKYHDKQIEHFLDFYDVKEHKGKTLFSYVSPSSSKQWFFKSKLKAINTLKELKDYSKITEEQKKHFKFLKINDIFVQDSILTIKLIDNENEKNEQILKFDSKNMSDDDQELFEQFKLSIGYNGSLNPITLSYGPEEKNIFNKYGEEQKGLNSRYYNIYVERYSNLLEKITKKYPHILRKSNGPHIVKKINDKGFYEYTIQDGEHHSFKPDDRIGLALILGALDEKFDGFSYDFLKYVSAHEYGHHFTLDQIKNLNSVKNSIILGAIDPRTGLSDDSFYSKYALNNYLKARSTLDFTTSHALGHETSDSSYIKFKFLTKNGEWKTETKDEVWGSSKKNATAIDISKNKSRRFLQTWKGIEEAAKIRGVKISDLFLANSLDENSGTLNPTIGGENKIIYTSKENNENKKQWEVVDAKKIISELKDGVGNPILNAVKFKGNNVNNFDLEIVQIVDNKAVKINLFDRDGNPLINVPLNEDLDDATKEYIKSETKKISNIIKSIVVLEWNESGWDRLDTKIGGKIEFTSKYLLPPPNNWLIPREENWKYDLFDYEIKTRTRNNNVVPKDAYGFNNAILESRTSSNYYSAFNLNKESYAFNDDQNKNDKISKQNSLFNNAYVFSSSSEKATEGIVGAWWQYFLSVNDSGKVFAFVEKNKNNNYEIKEKFTFPLNDSSKFLKNLHDSSSDPTPWPKILQQILKNENLAKFQKNIHTEIIKSLESENGIFKFVNQNNQIIDFGEFLLNKKTLSKDELKNKYATSFEKIILYNYENIFNIQNNFYNSFVKKYHLKVDGEAYISLAFDSLNELLNFSSIDYSKAKIENIEFKNNKEEYIINWDINYVKTKFDLEEFKKGVLNSEYESQELKNIVSNNNEQMIANELMNRFRFSNLFLSVKDFNPTKSLVENQVIFTKEYGIDIFDSLFKNMLIFDESNIQKHNLDNYYSIKNIQEKLKEFIISMISNNRDQDEILELIDTQDLYKFIGNIFVSTFRNDVAIYQFYKGTPSQDFVQYAETKIENQVKDKFSDYVYNIAETLTRDFVQITYKASANEFDKLSTFITGINEEGTSLDYVVDAVSLKSINDKFIDLEKFDNYIVNGMKAQKADEYIKKISPEILQNSYLIDKNLEITDSLKKNLKRVDLSASEKEKINSELEEIINNIKKIYKKNNLIIKNNVDELYPVFLDEKWAQIHNGSQNRNKYFGKFITKSNGFVKDMLIKEKVDMHFYDKDLNEIHDDTIRLKDWDGNKITSRPKAFFVSQILNFGAGNRNISGIFRKKSNDAVALYGFMKNEDAKKIKYIKFYDEFTKKPIYIKFNTEKTNNLFYLKKQSDLKSKVTLEDLGYTTWISDYVIMGKYRDGHLKPKHKYTIEFVDENYNLVTKAILGDLEAVTENGKTSDQAPIQIFKDKNNNNATTIQINHQFRVSN</sequence>
<name>A0A449A4P3_9BACT</name>
<evidence type="ECO:0008006" key="4">
    <source>
        <dbReference type="Google" id="ProtNLM"/>
    </source>
</evidence>
<gene>
    <name evidence="2" type="ORF">NCTC10166_00166</name>
</gene>
<reference evidence="2 3" key="1">
    <citation type="submission" date="2019-01" db="EMBL/GenBank/DDBJ databases">
        <authorList>
            <consortium name="Pathogen Informatics"/>
        </authorList>
    </citation>
    <scope>NUCLEOTIDE SEQUENCE [LARGE SCALE GENOMIC DNA]</scope>
    <source>
        <strain evidence="2 3">NCTC10166</strain>
    </source>
</reference>
<feature type="transmembrane region" description="Helical" evidence="1">
    <location>
        <begin position="12"/>
        <end position="35"/>
    </location>
</feature>
<keyword evidence="1" id="KW-0812">Transmembrane</keyword>
<dbReference type="Proteomes" id="UP000289440">
    <property type="component" value="Chromosome"/>
</dbReference>
<keyword evidence="1" id="KW-1133">Transmembrane helix</keyword>
<dbReference type="OrthoDB" id="403891at2"/>
<evidence type="ECO:0000313" key="3">
    <source>
        <dbReference type="Proteomes" id="UP000289440"/>
    </source>
</evidence>
<proteinExistence type="predicted"/>
<dbReference type="NCBIfam" id="NF012210">
    <property type="entry name" value="PDxFFG"/>
    <property type="match status" value="1"/>
</dbReference>
<protein>
    <recommendedName>
        <fullName evidence="4">PDxFFG protein</fullName>
    </recommendedName>
</protein>
<organism evidence="2 3">
    <name type="scientific">Mesomycoplasma neurolyticum</name>
    <dbReference type="NCBI Taxonomy" id="2120"/>
    <lineage>
        <taxon>Bacteria</taxon>
        <taxon>Bacillati</taxon>
        <taxon>Mycoplasmatota</taxon>
        <taxon>Mycoplasmoidales</taxon>
        <taxon>Metamycoplasmataceae</taxon>
        <taxon>Mesomycoplasma</taxon>
    </lineage>
</organism>
<dbReference type="RefSeq" id="WP_129719611.1">
    <property type="nucleotide sequence ID" value="NZ_LR214951.1"/>
</dbReference>
<accession>A0A449A4P3</accession>
<dbReference type="EMBL" id="LR214951">
    <property type="protein sequence ID" value="VEU59207.1"/>
    <property type="molecule type" value="Genomic_DNA"/>
</dbReference>
<keyword evidence="1" id="KW-0472">Membrane</keyword>
<dbReference type="KEGG" id="mnu:NCTC10166_00166"/>
<evidence type="ECO:0000313" key="2">
    <source>
        <dbReference type="EMBL" id="VEU59207.1"/>
    </source>
</evidence>
<keyword evidence="3" id="KW-1185">Reference proteome</keyword>
<evidence type="ECO:0000256" key="1">
    <source>
        <dbReference type="SAM" id="Phobius"/>
    </source>
</evidence>